<dbReference type="Proteomes" id="UP000634136">
    <property type="component" value="Unassembled WGS sequence"/>
</dbReference>
<sequence length="47" mass="5845">MGISVPPRWTEEQDEFLIERLHFEKRGTWPKISRRTFRESFQRKIPK</sequence>
<organism evidence="1 2">
    <name type="scientific">Senna tora</name>
    <dbReference type="NCBI Taxonomy" id="362788"/>
    <lineage>
        <taxon>Eukaryota</taxon>
        <taxon>Viridiplantae</taxon>
        <taxon>Streptophyta</taxon>
        <taxon>Embryophyta</taxon>
        <taxon>Tracheophyta</taxon>
        <taxon>Spermatophyta</taxon>
        <taxon>Magnoliopsida</taxon>
        <taxon>eudicotyledons</taxon>
        <taxon>Gunneridae</taxon>
        <taxon>Pentapetalae</taxon>
        <taxon>rosids</taxon>
        <taxon>fabids</taxon>
        <taxon>Fabales</taxon>
        <taxon>Fabaceae</taxon>
        <taxon>Caesalpinioideae</taxon>
        <taxon>Cassia clade</taxon>
        <taxon>Senna</taxon>
    </lineage>
</organism>
<gene>
    <name evidence="1" type="ORF">G2W53_028748</name>
</gene>
<proteinExistence type="predicted"/>
<dbReference type="EMBL" id="JAAIUW010000009">
    <property type="protein sequence ID" value="KAF7814779.1"/>
    <property type="molecule type" value="Genomic_DNA"/>
</dbReference>
<protein>
    <submittedName>
        <fullName evidence="1">Uncharacterized protein</fullName>
    </submittedName>
</protein>
<keyword evidence="2" id="KW-1185">Reference proteome</keyword>
<accession>A0A834T2W0</accession>
<reference evidence="1" key="1">
    <citation type="submission" date="2020-09" db="EMBL/GenBank/DDBJ databases">
        <title>Genome-Enabled Discovery of Anthraquinone Biosynthesis in Senna tora.</title>
        <authorList>
            <person name="Kang S.-H."/>
            <person name="Pandey R.P."/>
            <person name="Lee C.-M."/>
            <person name="Sim J.-S."/>
            <person name="Jeong J.-T."/>
            <person name="Choi B.-S."/>
            <person name="Jung M."/>
            <person name="Ginzburg D."/>
            <person name="Zhao K."/>
            <person name="Won S.Y."/>
            <person name="Oh T.-J."/>
            <person name="Yu Y."/>
            <person name="Kim N.-H."/>
            <person name="Lee O.R."/>
            <person name="Lee T.-H."/>
            <person name="Bashyal P."/>
            <person name="Kim T.-S."/>
            <person name="Lee W.-H."/>
            <person name="Kawkins C."/>
            <person name="Kim C.-K."/>
            <person name="Kim J.S."/>
            <person name="Ahn B.O."/>
            <person name="Rhee S.Y."/>
            <person name="Sohng J.K."/>
        </authorList>
    </citation>
    <scope>NUCLEOTIDE SEQUENCE</scope>
    <source>
        <tissue evidence="1">Leaf</tissue>
    </source>
</reference>
<name>A0A834T2W0_9FABA</name>
<dbReference type="AlphaFoldDB" id="A0A834T2W0"/>
<comment type="caution">
    <text evidence="1">The sequence shown here is derived from an EMBL/GenBank/DDBJ whole genome shotgun (WGS) entry which is preliminary data.</text>
</comment>
<evidence type="ECO:0000313" key="1">
    <source>
        <dbReference type="EMBL" id="KAF7814779.1"/>
    </source>
</evidence>
<evidence type="ECO:0000313" key="2">
    <source>
        <dbReference type="Proteomes" id="UP000634136"/>
    </source>
</evidence>